<dbReference type="InterPro" id="IPR036388">
    <property type="entry name" value="WH-like_DNA-bd_sf"/>
</dbReference>
<dbReference type="EMBL" id="CP031310">
    <property type="protein sequence ID" value="QCC51053.1"/>
    <property type="molecule type" value="Genomic_DNA"/>
</dbReference>
<evidence type="ECO:0000256" key="3">
    <source>
        <dbReference type="ARBA" id="ARBA00023163"/>
    </source>
</evidence>
<feature type="domain" description="HTH asnC-type" evidence="4">
    <location>
        <begin position="14"/>
        <end position="75"/>
    </location>
</feature>
<dbReference type="Gene3D" id="3.30.70.920">
    <property type="match status" value="1"/>
</dbReference>
<protein>
    <submittedName>
        <fullName evidence="5">Lrp/AsnC family transcriptional regulator</fullName>
    </submittedName>
</protein>
<dbReference type="PANTHER" id="PTHR30154">
    <property type="entry name" value="LEUCINE-RESPONSIVE REGULATORY PROTEIN"/>
    <property type="match status" value="1"/>
</dbReference>
<dbReference type="PANTHER" id="PTHR30154:SF34">
    <property type="entry name" value="TRANSCRIPTIONAL REGULATOR AZLB"/>
    <property type="match status" value="1"/>
</dbReference>
<keyword evidence="6" id="KW-1185">Reference proteome</keyword>
<dbReference type="InterPro" id="IPR019887">
    <property type="entry name" value="Tscrpt_reg_AsnC/Lrp_C"/>
</dbReference>
<dbReference type="GeneID" id="39847650"/>
<name>A0A4D6HAN1_9EURY</name>
<evidence type="ECO:0000256" key="1">
    <source>
        <dbReference type="ARBA" id="ARBA00023015"/>
    </source>
</evidence>
<keyword evidence="1" id="KW-0805">Transcription regulation</keyword>
<dbReference type="InterPro" id="IPR019888">
    <property type="entry name" value="Tscrpt_reg_AsnC-like"/>
</dbReference>
<dbReference type="KEGG" id="hsn:DV733_07255"/>
<dbReference type="PRINTS" id="PR00033">
    <property type="entry name" value="HTHASNC"/>
</dbReference>
<evidence type="ECO:0000256" key="2">
    <source>
        <dbReference type="ARBA" id="ARBA00023125"/>
    </source>
</evidence>
<dbReference type="GO" id="GO:0043200">
    <property type="term" value="P:response to amino acid"/>
    <property type="evidence" value="ECO:0007669"/>
    <property type="project" value="TreeGrafter"/>
</dbReference>
<dbReference type="RefSeq" id="WP_049995396.1">
    <property type="nucleotide sequence ID" value="NZ_CP031310.1"/>
</dbReference>
<evidence type="ECO:0000259" key="4">
    <source>
        <dbReference type="PROSITE" id="PS50956"/>
    </source>
</evidence>
<dbReference type="STRING" id="1457250.GCA_000755225_00031"/>
<dbReference type="SUPFAM" id="SSF54909">
    <property type="entry name" value="Dimeric alpha+beta barrel"/>
    <property type="match status" value="1"/>
</dbReference>
<dbReference type="SUPFAM" id="SSF46785">
    <property type="entry name" value="Winged helix' DNA-binding domain"/>
    <property type="match status" value="1"/>
</dbReference>
<dbReference type="PROSITE" id="PS50956">
    <property type="entry name" value="HTH_ASNC_2"/>
    <property type="match status" value="1"/>
</dbReference>
<dbReference type="InterPro" id="IPR011008">
    <property type="entry name" value="Dimeric_a/b-barrel"/>
</dbReference>
<reference evidence="5 6" key="1">
    <citation type="journal article" date="2019" name="Nat. Commun.">
        <title>A new type of DNA phosphorothioation-based antiviral system in archaea.</title>
        <authorList>
            <person name="Xiong L."/>
            <person name="Liu S."/>
            <person name="Chen S."/>
            <person name="Xiao Y."/>
            <person name="Zhu B."/>
            <person name="Gao Y."/>
            <person name="Zhang Y."/>
            <person name="Chen B."/>
            <person name="Luo J."/>
            <person name="Deng Z."/>
            <person name="Chen X."/>
            <person name="Wang L."/>
            <person name="Chen S."/>
        </authorList>
    </citation>
    <scope>NUCLEOTIDE SEQUENCE [LARGE SCALE GENOMIC DNA]</scope>
    <source>
        <strain evidence="5 6">CBA1105</strain>
    </source>
</reference>
<dbReference type="GO" id="GO:0005829">
    <property type="term" value="C:cytosol"/>
    <property type="evidence" value="ECO:0007669"/>
    <property type="project" value="TreeGrafter"/>
</dbReference>
<dbReference type="InterPro" id="IPR036390">
    <property type="entry name" value="WH_DNA-bd_sf"/>
</dbReference>
<evidence type="ECO:0000313" key="6">
    <source>
        <dbReference type="Proteomes" id="UP000296706"/>
    </source>
</evidence>
<gene>
    <name evidence="5" type="ORF">DV733_07255</name>
</gene>
<keyword evidence="2" id="KW-0238">DNA-binding</keyword>
<dbReference type="OrthoDB" id="6995at2157"/>
<sequence>MTPIDIEDEPPLELADADRAVLNARIRDARTSVRDIATETGIVANRVDDRLTRLENAGVIRGYTARVDYDALGYDVTAILRLSTTDDAVLDRLREDPQFIAVYAVTGRDDVVAVGKFHGTDQLNSAATELLTADDVQTVDASVALDVVREFEPFELDAE</sequence>
<dbReference type="AlphaFoldDB" id="A0A4D6HAN1"/>
<dbReference type="Pfam" id="PF01037">
    <property type="entry name" value="AsnC_trans_reg"/>
    <property type="match status" value="1"/>
</dbReference>
<evidence type="ECO:0000313" key="5">
    <source>
        <dbReference type="EMBL" id="QCC51053.1"/>
    </source>
</evidence>
<accession>A0A4D6HAN1</accession>
<dbReference type="Proteomes" id="UP000296706">
    <property type="component" value="Chromosome"/>
</dbReference>
<dbReference type="Gene3D" id="1.10.10.10">
    <property type="entry name" value="Winged helix-like DNA-binding domain superfamily/Winged helix DNA-binding domain"/>
    <property type="match status" value="1"/>
</dbReference>
<dbReference type="SMART" id="SM00344">
    <property type="entry name" value="HTH_ASNC"/>
    <property type="match status" value="1"/>
</dbReference>
<dbReference type="GO" id="GO:0043565">
    <property type="term" value="F:sequence-specific DNA binding"/>
    <property type="evidence" value="ECO:0007669"/>
    <property type="project" value="InterPro"/>
</dbReference>
<proteinExistence type="predicted"/>
<dbReference type="Pfam" id="PF13412">
    <property type="entry name" value="HTH_24"/>
    <property type="match status" value="1"/>
</dbReference>
<keyword evidence="3" id="KW-0804">Transcription</keyword>
<organism evidence="5 6">
    <name type="scientific">Halapricum salinum</name>
    <dbReference type="NCBI Taxonomy" id="1457250"/>
    <lineage>
        <taxon>Archaea</taxon>
        <taxon>Methanobacteriati</taxon>
        <taxon>Methanobacteriota</taxon>
        <taxon>Stenosarchaea group</taxon>
        <taxon>Halobacteria</taxon>
        <taxon>Halobacteriales</taxon>
        <taxon>Haloarculaceae</taxon>
        <taxon>Halapricum</taxon>
    </lineage>
</organism>
<dbReference type="InterPro" id="IPR000485">
    <property type="entry name" value="AsnC-type_HTH_dom"/>
</dbReference>